<keyword evidence="3" id="KW-1185">Reference proteome</keyword>
<keyword evidence="1" id="KW-0732">Signal</keyword>
<dbReference type="InterPro" id="IPR052517">
    <property type="entry name" value="GlcG_carb_metab_protein"/>
</dbReference>
<dbReference type="Pfam" id="PF03928">
    <property type="entry name" value="HbpS-like"/>
    <property type="match status" value="1"/>
</dbReference>
<evidence type="ECO:0000313" key="2">
    <source>
        <dbReference type="EMBL" id="MBK1705638.1"/>
    </source>
</evidence>
<dbReference type="EMBL" id="NRSJ01000025">
    <property type="protein sequence ID" value="MBK1705638.1"/>
    <property type="molecule type" value="Genomic_DNA"/>
</dbReference>
<name>A0AAJ0U5F3_9GAMM</name>
<comment type="caution">
    <text evidence="2">The sequence shown here is derived from an EMBL/GenBank/DDBJ whole genome shotgun (WGS) entry which is preliminary data.</text>
</comment>
<sequence>MKSQAIAVAMGATLFSSAFTIGTASAADEPMMVSVKRMSLQTAQRIAQATVDACREKGIQIGVTVVDRDGVVQTQLRDTIAAPITIPISYKKAYTAVNFNAATSALEERADTAVGRQDFLVMSAGGVTVEVGGSLIGGVGVSGAPSGETDEECAQAGVDAVQLDLDMAM</sequence>
<evidence type="ECO:0000313" key="3">
    <source>
        <dbReference type="Proteomes" id="UP001296776"/>
    </source>
</evidence>
<organism evidence="2 3">
    <name type="scientific">Halochromatium glycolicum</name>
    <dbReference type="NCBI Taxonomy" id="85075"/>
    <lineage>
        <taxon>Bacteria</taxon>
        <taxon>Pseudomonadati</taxon>
        <taxon>Pseudomonadota</taxon>
        <taxon>Gammaproteobacteria</taxon>
        <taxon>Chromatiales</taxon>
        <taxon>Chromatiaceae</taxon>
        <taxon>Halochromatium</taxon>
    </lineage>
</organism>
<dbReference type="PANTHER" id="PTHR34309">
    <property type="entry name" value="SLR1406 PROTEIN"/>
    <property type="match status" value="1"/>
</dbReference>
<dbReference type="AlphaFoldDB" id="A0AAJ0U5F3"/>
<accession>A0AAJ0U5F3</accession>
<reference evidence="2" key="2">
    <citation type="journal article" date="2020" name="Microorganisms">
        <title>Osmotic Adaptation and Compatible Solute Biosynthesis of Phototrophic Bacteria as Revealed from Genome Analyses.</title>
        <authorList>
            <person name="Imhoff J.F."/>
            <person name="Rahn T."/>
            <person name="Kunzel S."/>
            <person name="Keller A."/>
            <person name="Neulinger S.C."/>
        </authorList>
    </citation>
    <scope>NUCLEOTIDE SEQUENCE</scope>
    <source>
        <strain evidence="2">DSM 11080</strain>
    </source>
</reference>
<feature type="chain" id="PRO_5042463717" evidence="1">
    <location>
        <begin position="27"/>
        <end position="169"/>
    </location>
</feature>
<dbReference type="RefSeq" id="WP_242477044.1">
    <property type="nucleotide sequence ID" value="NZ_NRSJ01000025.1"/>
</dbReference>
<reference evidence="2" key="1">
    <citation type="submission" date="2017-08" db="EMBL/GenBank/DDBJ databases">
        <authorList>
            <person name="Imhoff J.F."/>
            <person name="Rahn T."/>
            <person name="Kuenzel S."/>
            <person name="Neulinger S.C."/>
        </authorList>
    </citation>
    <scope>NUCLEOTIDE SEQUENCE</scope>
    <source>
        <strain evidence="2">DSM 11080</strain>
    </source>
</reference>
<feature type="signal peptide" evidence="1">
    <location>
        <begin position="1"/>
        <end position="26"/>
    </location>
</feature>
<dbReference type="InterPro" id="IPR038084">
    <property type="entry name" value="PduO/GlcC-like_sf"/>
</dbReference>
<dbReference type="InterPro" id="IPR005624">
    <property type="entry name" value="PduO/GlcC-like"/>
</dbReference>
<dbReference type="Proteomes" id="UP001296776">
    <property type="component" value="Unassembled WGS sequence"/>
</dbReference>
<proteinExistence type="predicted"/>
<evidence type="ECO:0000256" key="1">
    <source>
        <dbReference type="SAM" id="SignalP"/>
    </source>
</evidence>
<dbReference type="SUPFAM" id="SSF143744">
    <property type="entry name" value="GlcG-like"/>
    <property type="match status" value="1"/>
</dbReference>
<protein>
    <submittedName>
        <fullName evidence="2">Adenosylcobalamin biosynthesis, GlcG-related protein</fullName>
    </submittedName>
</protein>
<gene>
    <name evidence="2" type="ORF">CKO40_14000</name>
</gene>
<dbReference type="PANTHER" id="PTHR34309:SF10">
    <property type="entry name" value="SLR1406 PROTEIN"/>
    <property type="match status" value="1"/>
</dbReference>
<dbReference type="Gene3D" id="3.30.450.150">
    <property type="entry name" value="Haem-degrading domain"/>
    <property type="match status" value="1"/>
</dbReference>